<dbReference type="Proteomes" id="UP000006727">
    <property type="component" value="Chromosome 19"/>
</dbReference>
<reference evidence="1 3" key="1">
    <citation type="journal article" date="2008" name="Science">
        <title>The Physcomitrella genome reveals evolutionary insights into the conquest of land by plants.</title>
        <authorList>
            <person name="Rensing S."/>
            <person name="Lang D."/>
            <person name="Zimmer A."/>
            <person name="Terry A."/>
            <person name="Salamov A."/>
            <person name="Shapiro H."/>
            <person name="Nishiyama T."/>
            <person name="Perroud P.-F."/>
            <person name="Lindquist E."/>
            <person name="Kamisugi Y."/>
            <person name="Tanahashi T."/>
            <person name="Sakakibara K."/>
            <person name="Fujita T."/>
            <person name="Oishi K."/>
            <person name="Shin-I T."/>
            <person name="Kuroki Y."/>
            <person name="Toyoda A."/>
            <person name="Suzuki Y."/>
            <person name="Hashimoto A."/>
            <person name="Yamaguchi K."/>
            <person name="Sugano A."/>
            <person name="Kohara Y."/>
            <person name="Fujiyama A."/>
            <person name="Anterola A."/>
            <person name="Aoki S."/>
            <person name="Ashton N."/>
            <person name="Barbazuk W.B."/>
            <person name="Barker E."/>
            <person name="Bennetzen J."/>
            <person name="Bezanilla M."/>
            <person name="Blankenship R."/>
            <person name="Cho S.H."/>
            <person name="Dutcher S."/>
            <person name="Estelle M."/>
            <person name="Fawcett J.A."/>
            <person name="Gundlach H."/>
            <person name="Hanada K."/>
            <person name="Heyl A."/>
            <person name="Hicks K.A."/>
            <person name="Hugh J."/>
            <person name="Lohr M."/>
            <person name="Mayer K."/>
            <person name="Melkozernov A."/>
            <person name="Murata T."/>
            <person name="Nelson D."/>
            <person name="Pils B."/>
            <person name="Prigge M."/>
            <person name="Reiss B."/>
            <person name="Renner T."/>
            <person name="Rombauts S."/>
            <person name="Rushton P."/>
            <person name="Sanderfoot A."/>
            <person name="Schween G."/>
            <person name="Shiu S.-H."/>
            <person name="Stueber K."/>
            <person name="Theodoulou F.L."/>
            <person name="Tu H."/>
            <person name="Van de Peer Y."/>
            <person name="Verrier P.J."/>
            <person name="Waters E."/>
            <person name="Wood A."/>
            <person name="Yang L."/>
            <person name="Cove D."/>
            <person name="Cuming A."/>
            <person name="Hasebe M."/>
            <person name="Lucas S."/>
            <person name="Mishler D.B."/>
            <person name="Reski R."/>
            <person name="Grigoriev I."/>
            <person name="Quatrano R.S."/>
            <person name="Boore J.L."/>
        </authorList>
    </citation>
    <scope>NUCLEOTIDE SEQUENCE [LARGE SCALE GENOMIC DNA]</scope>
    <source>
        <strain evidence="2 3">cv. Gransden 2004</strain>
    </source>
</reference>
<dbReference type="AlphaFoldDB" id="A0A2K1IXR5"/>
<accession>A0A2K1IXR5</accession>
<sequence length="43" mass="5001">MAEWSKAPDSSSGLRKGAWVRTPLLTYRMTLQFCHKFHSPKHL</sequence>
<dbReference type="EnsemblPlants" id="Pp3c19_8060V3.1">
    <property type="protein sequence ID" value="PAC:32938185.CDS.1"/>
    <property type="gene ID" value="Pp3c19_8060"/>
</dbReference>
<reference evidence="2" key="3">
    <citation type="submission" date="2020-12" db="UniProtKB">
        <authorList>
            <consortium name="EnsemblPlants"/>
        </authorList>
    </citation>
    <scope>IDENTIFICATION</scope>
</reference>
<protein>
    <submittedName>
        <fullName evidence="1 2">Uncharacterized protein</fullName>
    </submittedName>
</protein>
<gene>
    <name evidence="1" type="ORF">PHYPA_023867</name>
</gene>
<keyword evidence="3" id="KW-1185">Reference proteome</keyword>
<name>A0A2K1IXR5_PHYPA</name>
<dbReference type="InParanoid" id="A0A2K1IXR5"/>
<dbReference type="Gramene" id="Pp3c19_8060V3.1">
    <property type="protein sequence ID" value="PAC:32938185.CDS.1"/>
    <property type="gene ID" value="Pp3c19_8060"/>
</dbReference>
<evidence type="ECO:0000313" key="3">
    <source>
        <dbReference type="Proteomes" id="UP000006727"/>
    </source>
</evidence>
<organism evidence="1">
    <name type="scientific">Physcomitrium patens</name>
    <name type="common">Spreading-leaved earth moss</name>
    <name type="synonym">Physcomitrella patens</name>
    <dbReference type="NCBI Taxonomy" id="3218"/>
    <lineage>
        <taxon>Eukaryota</taxon>
        <taxon>Viridiplantae</taxon>
        <taxon>Streptophyta</taxon>
        <taxon>Embryophyta</taxon>
        <taxon>Bryophyta</taxon>
        <taxon>Bryophytina</taxon>
        <taxon>Bryopsida</taxon>
        <taxon>Funariidae</taxon>
        <taxon>Funariales</taxon>
        <taxon>Funariaceae</taxon>
        <taxon>Physcomitrium</taxon>
    </lineage>
</organism>
<dbReference type="EnsemblPlants" id="Pp3c19_8062V3.1">
    <property type="protein sequence ID" value="PAC:32937716.CDS.1"/>
    <property type="gene ID" value="Pp3c19_8062"/>
</dbReference>
<evidence type="ECO:0000313" key="2">
    <source>
        <dbReference type="EnsemblPlants" id="PAC:32937716.CDS.1"/>
    </source>
</evidence>
<dbReference type="Gramene" id="Pp3c19_8062V3.1">
    <property type="protein sequence ID" value="PAC:32937716.CDS.1"/>
    <property type="gene ID" value="Pp3c19_8062"/>
</dbReference>
<proteinExistence type="predicted"/>
<reference evidence="1 3" key="2">
    <citation type="journal article" date="2018" name="Plant J.">
        <title>The Physcomitrella patens chromosome-scale assembly reveals moss genome structure and evolution.</title>
        <authorList>
            <person name="Lang D."/>
            <person name="Ullrich K.K."/>
            <person name="Murat F."/>
            <person name="Fuchs J."/>
            <person name="Jenkins J."/>
            <person name="Haas F.B."/>
            <person name="Piednoel M."/>
            <person name="Gundlach H."/>
            <person name="Van Bel M."/>
            <person name="Meyberg R."/>
            <person name="Vives C."/>
            <person name="Morata J."/>
            <person name="Symeonidi A."/>
            <person name="Hiss M."/>
            <person name="Muchero W."/>
            <person name="Kamisugi Y."/>
            <person name="Saleh O."/>
            <person name="Blanc G."/>
            <person name="Decker E.L."/>
            <person name="van Gessel N."/>
            <person name="Grimwood J."/>
            <person name="Hayes R.D."/>
            <person name="Graham S.W."/>
            <person name="Gunter L.E."/>
            <person name="McDaniel S.F."/>
            <person name="Hoernstein S.N.W."/>
            <person name="Larsson A."/>
            <person name="Li F.W."/>
            <person name="Perroud P.F."/>
            <person name="Phillips J."/>
            <person name="Ranjan P."/>
            <person name="Rokshar D.S."/>
            <person name="Rothfels C.J."/>
            <person name="Schneider L."/>
            <person name="Shu S."/>
            <person name="Stevenson D.W."/>
            <person name="Thummler F."/>
            <person name="Tillich M."/>
            <person name="Villarreal Aguilar J.C."/>
            <person name="Widiez T."/>
            <person name="Wong G.K."/>
            <person name="Wymore A."/>
            <person name="Zhang Y."/>
            <person name="Zimmer A.D."/>
            <person name="Quatrano R.S."/>
            <person name="Mayer K.F.X."/>
            <person name="Goodstein D."/>
            <person name="Casacuberta J.M."/>
            <person name="Vandepoele K."/>
            <person name="Reski R."/>
            <person name="Cuming A.C."/>
            <person name="Tuskan G.A."/>
            <person name="Maumus F."/>
            <person name="Salse J."/>
            <person name="Schmutz J."/>
            <person name="Rensing S.A."/>
        </authorList>
    </citation>
    <scope>NUCLEOTIDE SEQUENCE [LARGE SCALE GENOMIC DNA]</scope>
    <source>
        <strain evidence="2 3">cv. Gransden 2004</strain>
    </source>
</reference>
<evidence type="ECO:0000313" key="1">
    <source>
        <dbReference type="EMBL" id="PNR34051.1"/>
    </source>
</evidence>
<dbReference type="EMBL" id="ABEU02000019">
    <property type="protein sequence ID" value="PNR34051.1"/>
    <property type="molecule type" value="Genomic_DNA"/>
</dbReference>